<dbReference type="CDD" id="cd09917">
    <property type="entry name" value="F-box_SF"/>
    <property type="match status" value="1"/>
</dbReference>
<dbReference type="HOGENOM" id="CLU_027085_0_0_1"/>
<name>A0A0A1T0N7_9HYPO</name>
<accession>A0A0A1T0N7</accession>
<dbReference type="AlphaFoldDB" id="A0A0A1T0N7"/>
<reference evidence="1 2" key="1">
    <citation type="journal article" date="2015" name="Genome Announc.">
        <title>Draft Genome Sequence and Gene Annotation of the Entomopathogenic Fungus Verticillium hemipterigenum.</title>
        <authorList>
            <person name="Horn F."/>
            <person name="Habel A."/>
            <person name="Scharf D.H."/>
            <person name="Dworschak J."/>
            <person name="Brakhage A.A."/>
            <person name="Guthke R."/>
            <person name="Hertweck C."/>
            <person name="Linde J."/>
        </authorList>
    </citation>
    <scope>NUCLEOTIDE SEQUENCE [LARGE SCALE GENOMIC DNA]</scope>
</reference>
<dbReference type="STRING" id="1531966.A0A0A1T0N7"/>
<dbReference type="Proteomes" id="UP000039046">
    <property type="component" value="Unassembled WGS sequence"/>
</dbReference>
<evidence type="ECO:0000313" key="2">
    <source>
        <dbReference type="Proteomes" id="UP000039046"/>
    </source>
</evidence>
<sequence length="486" mass="54017">MTEFFEKKGPTELIVQILSLCDSVQDCISLALSCRRIAAIWADNGTGAGIAWQIKLRDAPSIDDALVAIRATRLVIEAEAQGQPGPKDIPIGPLTKQQSPASLAEVYEIWRLHQLICKAETAVLGYQCPCCPPPDVASIGELSGVFPLELPERMPRVRPTVHKAIYRGYILSAVLAGHYKEPLFVSLATGKPRDEVIRMLCSEGYIEQFPVLKPINSPDEEEAIFSKTGEWMHKHMMDDVKAREAMAQRFESGTGRATQCPGVDECHVHLLDGGTHADAHYLLWELMKIFWVWESELMPSPAVKLPPEERPVLHGPIAQMISPVGFSACKIGFPNEKGSEADFEALALFPDEPEKRSICSAVVNTIYTHSGLPNCNTQTEEQAGSMQTKFFHYFLRRYLGLRFVGGFFYDMDAEISYVDFSYSLNIFALDDVSGRRCLRAAESAGTTGLNSANFLDGSEIMERYDPEVTYHYDNGLDPEGRITVTE</sequence>
<protein>
    <recommendedName>
        <fullName evidence="3">F-box domain-containing protein</fullName>
    </recommendedName>
</protein>
<evidence type="ECO:0008006" key="3">
    <source>
        <dbReference type="Google" id="ProtNLM"/>
    </source>
</evidence>
<evidence type="ECO:0000313" key="1">
    <source>
        <dbReference type="EMBL" id="CEJ86884.1"/>
    </source>
</evidence>
<dbReference type="OrthoDB" id="4870444at2759"/>
<dbReference type="EMBL" id="CDHN01000002">
    <property type="protein sequence ID" value="CEJ86884.1"/>
    <property type="molecule type" value="Genomic_DNA"/>
</dbReference>
<keyword evidence="2" id="KW-1185">Reference proteome</keyword>
<organism evidence="1 2">
    <name type="scientific">[Torrubiella] hemipterigena</name>
    <dbReference type="NCBI Taxonomy" id="1531966"/>
    <lineage>
        <taxon>Eukaryota</taxon>
        <taxon>Fungi</taxon>
        <taxon>Dikarya</taxon>
        <taxon>Ascomycota</taxon>
        <taxon>Pezizomycotina</taxon>
        <taxon>Sordariomycetes</taxon>
        <taxon>Hypocreomycetidae</taxon>
        <taxon>Hypocreales</taxon>
        <taxon>Clavicipitaceae</taxon>
        <taxon>Clavicipitaceae incertae sedis</taxon>
        <taxon>'Torrubiella' clade</taxon>
    </lineage>
</organism>
<proteinExistence type="predicted"/>
<gene>
    <name evidence="1" type="ORF">VHEMI04235</name>
</gene>